<sequence>MPLAENVSKSTKVYYYLDDNTPYLSIIPVADDKITLGDFKKSFGKKGYKYFCKQLDKAIGCEVKVELRDDNTKLEKSANGLIELVLLSSSGSSHVPGTSTLPRVEPKTVKAIPSHSKYNMHGHFLNEAVLRKKRSLHEIFVTNDSTDGRPILASKSNENSVKADSLATVISKRAGEDLAELYTSNSEDPYRFDDMNSKFSFQSGPDSSTYAGIPAVNAGAMTCGKICRQRRPRKERYRKAYVPSTISSVTESSRTSLSLPRIVIISLTMKDAPYLGISVVGHDGGIFVSNISKGGAVFKDGRIEVGDQIIQVNRTSFENLTEKQAVQLLKQVAINRRPVTLYIAKRPCSIDSRSDILAGLASETLPIDISLWVESTKKQCLSPQFTGDKTGTSATNSITIDGDGVMDGAYAESRGAFETLQRNKGAETIKLCSAEDIARRKENEENEQLVKSLSWDMDPSIILRHMARPDSGLQIKNRKWLKIPVPMSFIGRDLVDWLLDNVHGIRDRKAARSFAAQLLTRGYIKHVVNKLTFTEKCYYVFDESILSMRNTNKSNSSNGKAETEFTTEVTYVGSPAPALPPRVGLRNFNNASHKLPGDADETWPLSPITNVCNPTRRKSGCESPLTNDYASVIGPEVITSTMLAQNVTDVSSMSASHHEFAHNGSRRRAADAVLVSQPPNTPSSLSLAQNIAASAASETEFEVMDDERRVICSGNARC</sequence>
<evidence type="ECO:0000256" key="6">
    <source>
        <dbReference type="ARBA" id="ARBA00022687"/>
    </source>
</evidence>
<evidence type="ECO:0000256" key="8">
    <source>
        <dbReference type="PROSITE-ProRule" id="PRU00069"/>
    </source>
</evidence>
<dbReference type="Proteomes" id="UP000046393">
    <property type="component" value="Unplaced"/>
</dbReference>
<dbReference type="GO" id="GO:0016020">
    <property type="term" value="C:membrane"/>
    <property type="evidence" value="ECO:0007669"/>
    <property type="project" value="UniProtKB-SubCell"/>
</dbReference>
<dbReference type="InterPro" id="IPR038207">
    <property type="entry name" value="DIX_dom_sf"/>
</dbReference>
<dbReference type="InterPro" id="IPR036388">
    <property type="entry name" value="WH-like_DNA-bd_sf"/>
</dbReference>
<evidence type="ECO:0000256" key="7">
    <source>
        <dbReference type="ARBA" id="ARBA00023136"/>
    </source>
</evidence>
<keyword evidence="7" id="KW-0472">Membrane</keyword>
<dbReference type="GO" id="GO:0005109">
    <property type="term" value="F:frizzled binding"/>
    <property type="evidence" value="ECO:0007669"/>
    <property type="project" value="TreeGrafter"/>
</dbReference>
<dbReference type="STRING" id="451379.A0A0N5AS47"/>
<keyword evidence="5" id="KW-0963">Cytoplasm</keyword>
<dbReference type="InterPro" id="IPR015506">
    <property type="entry name" value="Dsh/Dvl-rel"/>
</dbReference>
<keyword evidence="6 8" id="KW-0879">Wnt signaling pathway</keyword>
<dbReference type="GO" id="GO:0048730">
    <property type="term" value="P:epidermis morphogenesis"/>
    <property type="evidence" value="ECO:0007669"/>
    <property type="project" value="UniProtKB-ARBA"/>
</dbReference>
<feature type="domain" description="PDZ" evidence="9">
    <location>
        <begin position="264"/>
        <end position="331"/>
    </location>
</feature>
<dbReference type="SUPFAM" id="SSF54236">
    <property type="entry name" value="Ubiquitin-like"/>
    <property type="match status" value="1"/>
</dbReference>
<feature type="domain" description="DEP" evidence="10">
    <location>
        <begin position="469"/>
        <end position="543"/>
    </location>
</feature>
<dbReference type="Pfam" id="PF00610">
    <property type="entry name" value="DEP"/>
    <property type="match status" value="1"/>
</dbReference>
<dbReference type="GO" id="GO:0048598">
    <property type="term" value="P:embryonic morphogenesis"/>
    <property type="evidence" value="ECO:0007669"/>
    <property type="project" value="UniProtKB-ARBA"/>
</dbReference>
<dbReference type="GO" id="GO:0016477">
    <property type="term" value="P:cell migration"/>
    <property type="evidence" value="ECO:0007669"/>
    <property type="project" value="UniProtKB-ARBA"/>
</dbReference>
<organism evidence="12 13">
    <name type="scientific">Syphacia muris</name>
    <dbReference type="NCBI Taxonomy" id="451379"/>
    <lineage>
        <taxon>Eukaryota</taxon>
        <taxon>Metazoa</taxon>
        <taxon>Ecdysozoa</taxon>
        <taxon>Nematoda</taxon>
        <taxon>Chromadorea</taxon>
        <taxon>Rhabditida</taxon>
        <taxon>Spirurina</taxon>
        <taxon>Oxyuridomorpha</taxon>
        <taxon>Oxyuroidea</taxon>
        <taxon>Oxyuridae</taxon>
        <taxon>Syphacia</taxon>
    </lineage>
</organism>
<dbReference type="Pfam" id="PF00778">
    <property type="entry name" value="DIX"/>
    <property type="match status" value="1"/>
</dbReference>
<dbReference type="PANTHER" id="PTHR10878:SF24">
    <property type="entry name" value="SEGMENT POLARITY PROTEIN DISHEVELLED HOMOLOG MIG-5"/>
    <property type="match status" value="1"/>
</dbReference>
<dbReference type="SUPFAM" id="SSF50156">
    <property type="entry name" value="PDZ domain-like"/>
    <property type="match status" value="1"/>
</dbReference>
<dbReference type="GO" id="GO:0009887">
    <property type="term" value="P:animal organ morphogenesis"/>
    <property type="evidence" value="ECO:0007669"/>
    <property type="project" value="UniProtKB-ARBA"/>
</dbReference>
<dbReference type="PROSITE" id="PS50106">
    <property type="entry name" value="PDZ"/>
    <property type="match status" value="1"/>
</dbReference>
<dbReference type="Gene3D" id="1.10.10.10">
    <property type="entry name" value="Winged helix-like DNA-binding domain superfamily/Winged helix DNA-binding domain"/>
    <property type="match status" value="1"/>
</dbReference>
<dbReference type="SMART" id="SM00228">
    <property type="entry name" value="PDZ"/>
    <property type="match status" value="1"/>
</dbReference>
<dbReference type="FunFam" id="1.10.10.10:FF:000400">
    <property type="entry name" value="DiSHevelled related"/>
    <property type="match status" value="1"/>
</dbReference>
<evidence type="ECO:0000259" key="11">
    <source>
        <dbReference type="PROSITE" id="PS50841"/>
    </source>
</evidence>
<dbReference type="AlphaFoldDB" id="A0A0N5AS47"/>
<dbReference type="InterPro" id="IPR000591">
    <property type="entry name" value="DEP_dom"/>
</dbReference>
<dbReference type="GO" id="GO:0048646">
    <property type="term" value="P:anatomical structure formation involved in morphogenesis"/>
    <property type="evidence" value="ECO:0007669"/>
    <property type="project" value="UniProtKB-ARBA"/>
</dbReference>
<evidence type="ECO:0000259" key="10">
    <source>
        <dbReference type="PROSITE" id="PS50186"/>
    </source>
</evidence>
<dbReference type="GO" id="GO:0005938">
    <property type="term" value="C:cell cortex"/>
    <property type="evidence" value="ECO:0007669"/>
    <property type="project" value="UniProtKB-ARBA"/>
</dbReference>
<dbReference type="GO" id="GO:0060070">
    <property type="term" value="P:canonical Wnt signaling pathway"/>
    <property type="evidence" value="ECO:0007669"/>
    <property type="project" value="TreeGrafter"/>
</dbReference>
<evidence type="ECO:0000256" key="4">
    <source>
        <dbReference type="ARBA" id="ARBA00022473"/>
    </source>
</evidence>
<comment type="similarity">
    <text evidence="3">Belongs to the DSH family.</text>
</comment>
<name>A0A0N5AS47_9BILA</name>
<dbReference type="InterPro" id="IPR001478">
    <property type="entry name" value="PDZ"/>
</dbReference>
<dbReference type="WBParaSite" id="SMUV_0000759701-mRNA-1">
    <property type="protein sequence ID" value="SMUV_0000759701-mRNA-1"/>
    <property type="gene ID" value="SMUV_0000759701"/>
</dbReference>
<dbReference type="GO" id="GO:0003002">
    <property type="term" value="P:regionalization"/>
    <property type="evidence" value="ECO:0007669"/>
    <property type="project" value="UniProtKB-ARBA"/>
</dbReference>
<feature type="domain" description="DIX" evidence="11">
    <location>
        <begin position="7"/>
        <end position="89"/>
    </location>
</feature>
<dbReference type="FunFam" id="2.30.42.10:FF:000203">
    <property type="entry name" value="DiSHevelled related"/>
    <property type="match status" value="1"/>
</dbReference>
<proteinExistence type="inferred from homology"/>
<evidence type="ECO:0000259" key="9">
    <source>
        <dbReference type="PROSITE" id="PS50106"/>
    </source>
</evidence>
<evidence type="ECO:0000313" key="12">
    <source>
        <dbReference type="Proteomes" id="UP000046393"/>
    </source>
</evidence>
<dbReference type="GO" id="GO:0000132">
    <property type="term" value="P:establishment of mitotic spindle orientation"/>
    <property type="evidence" value="ECO:0007669"/>
    <property type="project" value="UniProtKB-ARBA"/>
</dbReference>
<dbReference type="Gene3D" id="2.40.240.130">
    <property type="match status" value="1"/>
</dbReference>
<comment type="subcellular location">
    <subcellularLocation>
        <location evidence="2">Cytoplasm</location>
    </subcellularLocation>
    <subcellularLocation>
        <location evidence="1">Membrane</location>
    </subcellularLocation>
</comment>
<dbReference type="SMART" id="SM00021">
    <property type="entry name" value="DAX"/>
    <property type="match status" value="1"/>
</dbReference>
<accession>A0A0N5AS47</accession>
<dbReference type="PANTHER" id="PTHR10878">
    <property type="entry name" value="SEGMENT POLARITY PROTEIN DISHEVELLED"/>
    <property type="match status" value="1"/>
</dbReference>
<evidence type="ECO:0000256" key="5">
    <source>
        <dbReference type="ARBA" id="ARBA00022490"/>
    </source>
</evidence>
<dbReference type="InterPro" id="IPR001158">
    <property type="entry name" value="DIX"/>
</dbReference>
<dbReference type="SMART" id="SM00049">
    <property type="entry name" value="DEP"/>
    <property type="match status" value="1"/>
</dbReference>
<dbReference type="GO" id="GO:0048699">
    <property type="term" value="P:generation of neurons"/>
    <property type="evidence" value="ECO:0007669"/>
    <property type="project" value="UniProtKB-ARBA"/>
</dbReference>
<evidence type="ECO:0000313" key="13">
    <source>
        <dbReference type="WBParaSite" id="SMUV_0000759701-mRNA-1"/>
    </source>
</evidence>
<dbReference type="InterPro" id="IPR029071">
    <property type="entry name" value="Ubiquitin-like_domsf"/>
</dbReference>
<dbReference type="GO" id="GO:0035556">
    <property type="term" value="P:intracellular signal transduction"/>
    <property type="evidence" value="ECO:0007669"/>
    <property type="project" value="InterPro"/>
</dbReference>
<dbReference type="GO" id="GO:0005829">
    <property type="term" value="C:cytosol"/>
    <property type="evidence" value="ECO:0007669"/>
    <property type="project" value="TreeGrafter"/>
</dbReference>
<evidence type="ECO:0000256" key="3">
    <source>
        <dbReference type="ARBA" id="ARBA00008735"/>
    </source>
</evidence>
<dbReference type="PROSITE" id="PS50841">
    <property type="entry name" value="DIX"/>
    <property type="match status" value="1"/>
</dbReference>
<dbReference type="Pfam" id="PF00595">
    <property type="entry name" value="PDZ"/>
    <property type="match status" value="1"/>
</dbReference>
<keyword evidence="4" id="KW-0217">Developmental protein</keyword>
<reference evidence="13" key="1">
    <citation type="submission" date="2017-02" db="UniProtKB">
        <authorList>
            <consortium name="WormBaseParasite"/>
        </authorList>
    </citation>
    <scope>IDENTIFICATION</scope>
</reference>
<dbReference type="InterPro" id="IPR036390">
    <property type="entry name" value="WH_DNA-bd_sf"/>
</dbReference>
<dbReference type="InterPro" id="IPR036034">
    <property type="entry name" value="PDZ_sf"/>
</dbReference>
<keyword evidence="12" id="KW-1185">Reference proteome</keyword>
<dbReference type="GO" id="GO:0035591">
    <property type="term" value="F:signaling adaptor activity"/>
    <property type="evidence" value="ECO:0007669"/>
    <property type="project" value="UniProtKB-ARBA"/>
</dbReference>
<evidence type="ECO:0000256" key="1">
    <source>
        <dbReference type="ARBA" id="ARBA00004370"/>
    </source>
</evidence>
<dbReference type="PROSITE" id="PS50186">
    <property type="entry name" value="DEP"/>
    <property type="match status" value="1"/>
</dbReference>
<evidence type="ECO:0000256" key="2">
    <source>
        <dbReference type="ARBA" id="ARBA00004496"/>
    </source>
</evidence>
<dbReference type="Gene3D" id="2.30.42.10">
    <property type="match status" value="1"/>
</dbReference>
<dbReference type="CDD" id="cd04438">
    <property type="entry name" value="DEP_dishevelled"/>
    <property type="match status" value="1"/>
</dbReference>
<dbReference type="GO" id="GO:0048468">
    <property type="term" value="P:cell development"/>
    <property type="evidence" value="ECO:0007669"/>
    <property type="project" value="UniProtKB-ARBA"/>
</dbReference>
<protein>
    <submittedName>
        <fullName evidence="13">Segment polarity protein dishevelled-like protein DVL-3</fullName>
    </submittedName>
</protein>
<dbReference type="SUPFAM" id="SSF46785">
    <property type="entry name" value="Winged helix' DNA-binding domain"/>
    <property type="match status" value="1"/>
</dbReference>